<reference evidence="11" key="2">
    <citation type="submission" date="2017-06" db="EMBL/GenBank/DDBJ databases">
        <title>WGS assembly of Brachypodium distachyon.</title>
        <authorList>
            <consortium name="The International Brachypodium Initiative"/>
            <person name="Lucas S."/>
            <person name="Harmon-Smith M."/>
            <person name="Lail K."/>
            <person name="Tice H."/>
            <person name="Grimwood J."/>
            <person name="Bruce D."/>
            <person name="Barry K."/>
            <person name="Shu S."/>
            <person name="Lindquist E."/>
            <person name="Wang M."/>
            <person name="Pitluck S."/>
            <person name="Vogel J.P."/>
            <person name="Garvin D.F."/>
            <person name="Mockler T.C."/>
            <person name="Schmutz J."/>
            <person name="Rokhsar D."/>
            <person name="Bevan M.W."/>
        </authorList>
    </citation>
    <scope>NUCLEOTIDE SEQUENCE</scope>
    <source>
        <strain evidence="11">Bd21</strain>
    </source>
</reference>
<accession>I1I8K3</accession>
<dbReference type="Pfam" id="PF00182">
    <property type="entry name" value="Glyco_hydro_19"/>
    <property type="match status" value="1"/>
</dbReference>
<dbReference type="KEGG" id="bdi:100842460"/>
<organism evidence="12">
    <name type="scientific">Brachypodium distachyon</name>
    <name type="common">Purple false brome</name>
    <name type="synonym">Trachynia distachya</name>
    <dbReference type="NCBI Taxonomy" id="15368"/>
    <lineage>
        <taxon>Eukaryota</taxon>
        <taxon>Viridiplantae</taxon>
        <taxon>Streptophyta</taxon>
        <taxon>Embryophyta</taxon>
        <taxon>Tracheophyta</taxon>
        <taxon>Spermatophyta</taxon>
        <taxon>Magnoliopsida</taxon>
        <taxon>Liliopsida</taxon>
        <taxon>Poales</taxon>
        <taxon>Poaceae</taxon>
        <taxon>BOP clade</taxon>
        <taxon>Pooideae</taxon>
        <taxon>Stipodae</taxon>
        <taxon>Brachypodieae</taxon>
        <taxon>Brachypodium</taxon>
    </lineage>
</organism>
<evidence type="ECO:0000256" key="1">
    <source>
        <dbReference type="ARBA" id="ARBA00000822"/>
    </source>
</evidence>
<dbReference type="PANTHER" id="PTHR22595:SF96">
    <property type="entry name" value="CHITINASE"/>
    <property type="match status" value="1"/>
</dbReference>
<dbReference type="PANTHER" id="PTHR22595">
    <property type="entry name" value="CHITINASE-RELATED"/>
    <property type="match status" value="1"/>
</dbReference>
<dbReference type="AlphaFoldDB" id="I1I8K3"/>
<dbReference type="GO" id="GO:0000272">
    <property type="term" value="P:polysaccharide catabolic process"/>
    <property type="evidence" value="ECO:0007669"/>
    <property type="project" value="UniProtKB-KW"/>
</dbReference>
<dbReference type="HOGENOM" id="CLU_045506_2_0_1"/>
<evidence type="ECO:0000256" key="2">
    <source>
        <dbReference type="ARBA" id="ARBA00012729"/>
    </source>
</evidence>
<evidence type="ECO:0000256" key="4">
    <source>
        <dbReference type="ARBA" id="ARBA00023157"/>
    </source>
</evidence>
<dbReference type="OMA" id="CCNEAIS"/>
<keyword evidence="6" id="KW-0326">Glycosidase</keyword>
<sequence length="310" mass="34328">MAAREAPFLLLLFLLAALLAVEADARRQKDGEGACGEGWDCSGRGGRLCCNGTISDYFKAEHFEELFPKRNDSLAHAAGFWDYRAFITAAALFEPRGFGTTGGREMGVKEVAAFLGHIGAKTSCGHLDSDGDSLAWGLCYNHEMSPGQSYCDNSNELYRCVEGVEYYGRGALPVYWNYNYGIVGKGIKQDLLSHPELLEQNATLAFEAAIWRWMTPMKRRQPSAHDVFVGNWKPTKKDTLSKRYPGFGATMNILYGDFICGHGSTDSMNVIISHYQHYLDLMEVGHEHSGDNLDCGDQVVFNPSSKSPYS</sequence>
<keyword evidence="4 8" id="KW-1015">Disulfide bond</keyword>
<dbReference type="InterPro" id="IPR023346">
    <property type="entry name" value="Lysozyme-like_dom_sf"/>
</dbReference>
<evidence type="ECO:0000256" key="6">
    <source>
        <dbReference type="ARBA" id="ARBA00023295"/>
    </source>
</evidence>
<dbReference type="FunCoup" id="I1I8K3">
    <property type="interactions" value="78"/>
</dbReference>
<dbReference type="EMBL" id="CM000882">
    <property type="protein sequence ID" value="KQJ98973.1"/>
    <property type="molecule type" value="Genomic_DNA"/>
</dbReference>
<dbReference type="GO" id="GO:0006032">
    <property type="term" value="P:chitin catabolic process"/>
    <property type="evidence" value="ECO:0007669"/>
    <property type="project" value="InterPro"/>
</dbReference>
<feature type="chain" id="PRO_5014095180" description="chitinase" evidence="9">
    <location>
        <begin position="26"/>
        <end position="310"/>
    </location>
</feature>
<dbReference type="SUPFAM" id="SSF53955">
    <property type="entry name" value="Lysozyme-like"/>
    <property type="match status" value="1"/>
</dbReference>
<keyword evidence="9" id="KW-0732">Signal</keyword>
<evidence type="ECO:0000313" key="11">
    <source>
        <dbReference type="EMBL" id="KQJ98973.1"/>
    </source>
</evidence>
<feature type="disulfide bond" evidence="8">
    <location>
        <begin position="151"/>
        <end position="160"/>
    </location>
</feature>
<dbReference type="InterPro" id="IPR016283">
    <property type="entry name" value="Glyco_hydro_19"/>
</dbReference>
<reference evidence="11 12" key="1">
    <citation type="journal article" date="2010" name="Nature">
        <title>Genome sequencing and analysis of the model grass Brachypodium distachyon.</title>
        <authorList>
            <consortium name="International Brachypodium Initiative"/>
        </authorList>
    </citation>
    <scope>NUCLEOTIDE SEQUENCE [LARGE SCALE GENOMIC DNA]</scope>
    <source>
        <strain evidence="11 12">Bd21</strain>
    </source>
</reference>
<dbReference type="Gramene" id="KQJ98973">
    <property type="protein sequence ID" value="KQJ98973"/>
    <property type="gene ID" value="BRADI_3g40320v3"/>
</dbReference>
<protein>
    <recommendedName>
        <fullName evidence="2">chitinase</fullName>
        <ecNumber evidence="2">3.2.1.14</ecNumber>
    </recommendedName>
</protein>
<dbReference type="GeneID" id="100842460"/>
<dbReference type="EC" id="3.2.1.14" evidence="2"/>
<dbReference type="InterPro" id="IPR000726">
    <property type="entry name" value="Glyco_hydro_19_cat"/>
</dbReference>
<dbReference type="OrthoDB" id="5985073at2759"/>
<dbReference type="Gene3D" id="1.10.530.10">
    <property type="match status" value="1"/>
</dbReference>
<dbReference type="PIRSF" id="PIRSF001060">
    <property type="entry name" value="Endochitinase"/>
    <property type="match status" value="1"/>
</dbReference>
<dbReference type="STRING" id="15368.I1I8K3"/>
<evidence type="ECO:0000256" key="5">
    <source>
        <dbReference type="ARBA" id="ARBA00023277"/>
    </source>
</evidence>
<feature type="domain" description="Glycoside hydrolase family 19 catalytic" evidence="10">
    <location>
        <begin position="61"/>
        <end position="295"/>
    </location>
</feature>
<keyword evidence="5" id="KW-0119">Carbohydrate metabolism</keyword>
<dbReference type="RefSeq" id="XP_003572384.1">
    <property type="nucleotide sequence ID" value="XM_003572336.4"/>
</dbReference>
<evidence type="ECO:0000256" key="8">
    <source>
        <dbReference type="PIRSR" id="PIRSR001060-2"/>
    </source>
</evidence>
<evidence type="ECO:0000256" key="7">
    <source>
        <dbReference type="ARBA" id="ARBA00023326"/>
    </source>
</evidence>
<keyword evidence="3" id="KW-0378">Hydrolase</keyword>
<comment type="catalytic activity">
    <reaction evidence="1">
        <text>Random endo-hydrolysis of N-acetyl-beta-D-glucosaminide (1-&gt;4)-beta-linkages in chitin and chitodextrins.</text>
        <dbReference type="EC" id="3.2.1.14"/>
    </reaction>
</comment>
<dbReference type="CDD" id="cd00325">
    <property type="entry name" value="chitinase_GH19"/>
    <property type="match status" value="1"/>
</dbReference>
<dbReference type="GO" id="GO:0016998">
    <property type="term" value="P:cell wall macromolecule catabolic process"/>
    <property type="evidence" value="ECO:0007669"/>
    <property type="project" value="InterPro"/>
</dbReference>
<evidence type="ECO:0000313" key="13">
    <source>
        <dbReference type="Proteomes" id="UP000008810"/>
    </source>
</evidence>
<keyword evidence="13" id="KW-1185">Reference proteome</keyword>
<evidence type="ECO:0000256" key="9">
    <source>
        <dbReference type="SAM" id="SignalP"/>
    </source>
</evidence>
<feature type="disulfide bond" evidence="8">
    <location>
        <begin position="260"/>
        <end position="295"/>
    </location>
</feature>
<dbReference type="GO" id="GO:0005576">
    <property type="term" value="C:extracellular region"/>
    <property type="evidence" value="ECO:0007669"/>
    <property type="project" value="UniProtKB-ARBA"/>
</dbReference>
<evidence type="ECO:0000259" key="10">
    <source>
        <dbReference type="Pfam" id="PF00182"/>
    </source>
</evidence>
<keyword evidence="7" id="KW-0624">Polysaccharide degradation</keyword>
<dbReference type="Gene3D" id="3.30.20.10">
    <property type="entry name" value="Endochitinase, domain 2"/>
    <property type="match status" value="1"/>
</dbReference>
<evidence type="ECO:0000313" key="12">
    <source>
        <dbReference type="EnsemblPlants" id="KQJ98973"/>
    </source>
</evidence>
<gene>
    <name evidence="12" type="primary">LOC100842460</name>
    <name evidence="11" type="ORF">BRADI_3g40320v3</name>
</gene>
<reference evidence="12" key="3">
    <citation type="submission" date="2018-08" db="UniProtKB">
        <authorList>
            <consortium name="EnsemblPlants"/>
        </authorList>
    </citation>
    <scope>IDENTIFICATION</scope>
    <source>
        <strain evidence="12">cv. Bd21</strain>
    </source>
</reference>
<dbReference type="Proteomes" id="UP000008810">
    <property type="component" value="Chromosome 3"/>
</dbReference>
<dbReference type="FunFam" id="3.30.20.10:FF:000001">
    <property type="entry name" value="Endochitinase (Chitinase)"/>
    <property type="match status" value="1"/>
</dbReference>
<feature type="signal peptide" evidence="9">
    <location>
        <begin position="1"/>
        <end position="25"/>
    </location>
</feature>
<dbReference type="GO" id="GO:0008843">
    <property type="term" value="F:endochitinase activity"/>
    <property type="evidence" value="ECO:0007669"/>
    <property type="project" value="UniProtKB-EC"/>
</dbReference>
<proteinExistence type="predicted"/>
<evidence type="ECO:0000256" key="3">
    <source>
        <dbReference type="ARBA" id="ARBA00022801"/>
    </source>
</evidence>
<dbReference type="EnsemblPlants" id="KQJ98973">
    <property type="protein sequence ID" value="KQJ98973"/>
    <property type="gene ID" value="BRADI_3g40320v3"/>
</dbReference>
<name>I1I8K3_BRADI</name>
<dbReference type="eggNOG" id="KOG4742">
    <property type="taxonomic scope" value="Eukaryota"/>
</dbReference>